<dbReference type="Proteomes" id="UP001162741">
    <property type="component" value="Chromosome"/>
</dbReference>
<keyword evidence="1" id="KW-0732">Signal</keyword>
<feature type="signal peptide" evidence="1">
    <location>
        <begin position="1"/>
        <end position="21"/>
    </location>
</feature>
<name>A0ABY6IWZ7_9BACT</name>
<evidence type="ECO:0000313" key="2">
    <source>
        <dbReference type="EMBL" id="UYQ91896.1"/>
    </source>
</evidence>
<accession>A0ABY6IWZ7</accession>
<gene>
    <name evidence="2" type="ORF">MKQ68_17555</name>
</gene>
<dbReference type="Gene3D" id="1.25.40.390">
    <property type="match status" value="1"/>
</dbReference>
<keyword evidence="3" id="KW-1185">Reference proteome</keyword>
<reference evidence="2" key="1">
    <citation type="submission" date="2022-10" db="EMBL/GenBank/DDBJ databases">
        <title>Chitinophaga sp. nov., isolated from soil.</title>
        <authorList>
            <person name="Jeon C.O."/>
        </authorList>
    </citation>
    <scope>NUCLEOTIDE SEQUENCE</scope>
    <source>
        <strain evidence="2">R8</strain>
    </source>
</reference>
<dbReference type="InterPro" id="IPR011990">
    <property type="entry name" value="TPR-like_helical_dom_sf"/>
</dbReference>
<dbReference type="InterPro" id="IPR041662">
    <property type="entry name" value="SusD-like_2"/>
</dbReference>
<feature type="chain" id="PRO_5046250739" evidence="1">
    <location>
        <begin position="22"/>
        <end position="487"/>
    </location>
</feature>
<sequence>MHLKPLIYCLLAAMLFTCCDAGFDEINTDPNVVNDVDAVYLLSTAITKTAYSYQDEAYYRHPASAGRYVTLVRNENMDKFSWGPRDWTPVYTRLMTIKQLQTQAEKHHQPQYVVLSRILRAFNFAYITDLWGDAPYSKALLAREKDNIHPAYDKQETIYIDLLYELKACNEALRQPLPAIDAEYDVLFKGDVEKWRRFANSLRLRMLLRCAKNYPNAWAEMQLMVNDPQLYPLVNDQAYNAVLRYIGTNAENSWPGSDVANGYNEFDKRKPSKELVDMLLTYNDPRIRIWIDKVVDVASATIDKNEYVGVPNAISQPAQYNGGNNCISNFAPAMNKAADPRFNAILIGCWEVSFILSEALQSGRITMAGCTGQSMYYQGIKQSMEYYGAGVPYTSYTAQPLVKYNGSLRQLMHQKWLSQLNVGAEGWLEHRRTGFPVFVPGPLAAQRNIPLRYMYPLTEILNNPVEYDRAKKQMGGDEQTTRMWLIK</sequence>
<evidence type="ECO:0000313" key="3">
    <source>
        <dbReference type="Proteomes" id="UP001162741"/>
    </source>
</evidence>
<keyword evidence="2" id="KW-0449">Lipoprotein</keyword>
<dbReference type="EMBL" id="CP107006">
    <property type="protein sequence ID" value="UYQ91896.1"/>
    <property type="molecule type" value="Genomic_DNA"/>
</dbReference>
<evidence type="ECO:0000256" key="1">
    <source>
        <dbReference type="SAM" id="SignalP"/>
    </source>
</evidence>
<dbReference type="RefSeq" id="WP_264280253.1">
    <property type="nucleotide sequence ID" value="NZ_CP107006.1"/>
</dbReference>
<dbReference type="Pfam" id="PF12771">
    <property type="entry name" value="SusD-like_2"/>
    <property type="match status" value="1"/>
</dbReference>
<organism evidence="2 3">
    <name type="scientific">Chitinophaga horti</name>
    <dbReference type="NCBI Taxonomy" id="2920382"/>
    <lineage>
        <taxon>Bacteria</taxon>
        <taxon>Pseudomonadati</taxon>
        <taxon>Bacteroidota</taxon>
        <taxon>Chitinophagia</taxon>
        <taxon>Chitinophagales</taxon>
        <taxon>Chitinophagaceae</taxon>
        <taxon>Chitinophaga</taxon>
    </lineage>
</organism>
<protein>
    <submittedName>
        <fullName evidence="2">SusD/RagB family nutrient-binding outer membrane lipoprotein</fullName>
    </submittedName>
</protein>
<dbReference type="SUPFAM" id="SSF48452">
    <property type="entry name" value="TPR-like"/>
    <property type="match status" value="1"/>
</dbReference>
<proteinExistence type="predicted"/>